<sequence>MFIATWTDKIFHYGNNTSNIVEIQHVNTLVVLMCMLSVLYTNGREGAERTLGVPEERQAYMLRVQTLNFGLVTYLNVLNPLEPHPHQLYSPSNVPGIPNSLYECFLSLKNALWFFLCSFQEEEVVKQAWDELELQESTLWSSCKASRGKKLAPFHLNL</sequence>
<evidence type="ECO:0000313" key="2">
    <source>
        <dbReference type="Proteomes" id="UP000235145"/>
    </source>
</evidence>
<comment type="caution">
    <text evidence="1">The sequence shown here is derived from an EMBL/GenBank/DDBJ whole genome shotgun (WGS) entry which is preliminary data.</text>
</comment>
<evidence type="ECO:0000313" key="1">
    <source>
        <dbReference type="EMBL" id="KAJ0223062.1"/>
    </source>
</evidence>
<name>A0A9R1WHV9_LACSA</name>
<reference evidence="1 2" key="1">
    <citation type="journal article" date="2017" name="Nat. Commun.">
        <title>Genome assembly with in vitro proximity ligation data and whole-genome triplication in lettuce.</title>
        <authorList>
            <person name="Reyes-Chin-Wo S."/>
            <person name="Wang Z."/>
            <person name="Yang X."/>
            <person name="Kozik A."/>
            <person name="Arikit S."/>
            <person name="Song C."/>
            <person name="Xia L."/>
            <person name="Froenicke L."/>
            <person name="Lavelle D.O."/>
            <person name="Truco M.J."/>
            <person name="Xia R."/>
            <person name="Zhu S."/>
            <person name="Xu C."/>
            <person name="Xu H."/>
            <person name="Xu X."/>
            <person name="Cox K."/>
            <person name="Korf I."/>
            <person name="Meyers B.C."/>
            <person name="Michelmore R.W."/>
        </authorList>
    </citation>
    <scope>NUCLEOTIDE SEQUENCE [LARGE SCALE GENOMIC DNA]</scope>
    <source>
        <strain evidence="2">cv. Salinas</strain>
        <tissue evidence="1">Seedlings</tissue>
    </source>
</reference>
<gene>
    <name evidence="1" type="ORF">LSAT_V11C200096250</name>
</gene>
<dbReference type="Proteomes" id="UP000235145">
    <property type="component" value="Unassembled WGS sequence"/>
</dbReference>
<protein>
    <submittedName>
        <fullName evidence="1">Uncharacterized protein</fullName>
    </submittedName>
</protein>
<proteinExistence type="predicted"/>
<dbReference type="AlphaFoldDB" id="A0A9R1WHV9"/>
<organism evidence="1 2">
    <name type="scientific">Lactuca sativa</name>
    <name type="common">Garden lettuce</name>
    <dbReference type="NCBI Taxonomy" id="4236"/>
    <lineage>
        <taxon>Eukaryota</taxon>
        <taxon>Viridiplantae</taxon>
        <taxon>Streptophyta</taxon>
        <taxon>Embryophyta</taxon>
        <taxon>Tracheophyta</taxon>
        <taxon>Spermatophyta</taxon>
        <taxon>Magnoliopsida</taxon>
        <taxon>eudicotyledons</taxon>
        <taxon>Gunneridae</taxon>
        <taxon>Pentapetalae</taxon>
        <taxon>asterids</taxon>
        <taxon>campanulids</taxon>
        <taxon>Asterales</taxon>
        <taxon>Asteraceae</taxon>
        <taxon>Cichorioideae</taxon>
        <taxon>Cichorieae</taxon>
        <taxon>Lactucinae</taxon>
        <taxon>Lactuca</taxon>
    </lineage>
</organism>
<dbReference type="EMBL" id="NBSK02000002">
    <property type="protein sequence ID" value="KAJ0223062.1"/>
    <property type="molecule type" value="Genomic_DNA"/>
</dbReference>
<keyword evidence="2" id="KW-1185">Reference proteome</keyword>
<accession>A0A9R1WHV9</accession>